<keyword evidence="21" id="KW-1185">Reference proteome</keyword>
<comment type="catalytic activity">
    <reaction evidence="14">
        <text>O-phospho-L-seryl-[protein] + H2O = L-seryl-[protein] + phosphate</text>
        <dbReference type="Rhea" id="RHEA:20629"/>
        <dbReference type="Rhea" id="RHEA-COMP:9863"/>
        <dbReference type="Rhea" id="RHEA-COMP:11604"/>
        <dbReference type="ChEBI" id="CHEBI:15377"/>
        <dbReference type="ChEBI" id="CHEBI:29999"/>
        <dbReference type="ChEBI" id="CHEBI:43474"/>
        <dbReference type="ChEBI" id="CHEBI:83421"/>
        <dbReference type="EC" id="3.1.3.16"/>
    </reaction>
</comment>
<keyword evidence="9 16" id="KW-0378">Hydrolase</keyword>
<keyword evidence="11" id="KW-0460">Magnesium</keyword>
<dbReference type="PROSITE" id="PS01032">
    <property type="entry name" value="PPM_1"/>
    <property type="match status" value="1"/>
</dbReference>
<evidence type="ECO:0000259" key="19">
    <source>
        <dbReference type="PROSITE" id="PS51746"/>
    </source>
</evidence>
<keyword evidence="4" id="KW-0723">Serine/threonine-protein kinase</keyword>
<dbReference type="AlphaFoldDB" id="A0A250XEC1"/>
<organism evidence="20 21">
    <name type="scientific">Chlamydomonas eustigma</name>
    <dbReference type="NCBI Taxonomy" id="1157962"/>
    <lineage>
        <taxon>Eukaryota</taxon>
        <taxon>Viridiplantae</taxon>
        <taxon>Chlorophyta</taxon>
        <taxon>core chlorophytes</taxon>
        <taxon>Chlorophyceae</taxon>
        <taxon>CS clade</taxon>
        <taxon>Chlamydomonadales</taxon>
        <taxon>Chlamydomonadaceae</taxon>
        <taxon>Chlamydomonas</taxon>
    </lineage>
</organism>
<dbReference type="InterPro" id="IPR018488">
    <property type="entry name" value="cNMP-bd_CS"/>
</dbReference>
<feature type="domain" description="Protein kinase" evidence="17">
    <location>
        <begin position="728"/>
        <end position="1044"/>
    </location>
</feature>
<dbReference type="EMBL" id="BEGY01000063">
    <property type="protein sequence ID" value="GAX81252.1"/>
    <property type="molecule type" value="Genomic_DNA"/>
</dbReference>
<evidence type="ECO:0000256" key="9">
    <source>
        <dbReference type="ARBA" id="ARBA00022801"/>
    </source>
</evidence>
<evidence type="ECO:0000256" key="16">
    <source>
        <dbReference type="RuleBase" id="RU003465"/>
    </source>
</evidence>
<dbReference type="OrthoDB" id="10264738at2759"/>
<dbReference type="CDD" id="cd00143">
    <property type="entry name" value="PP2Cc"/>
    <property type="match status" value="1"/>
</dbReference>
<dbReference type="EC" id="3.1.3.16" evidence="3"/>
<dbReference type="FunFam" id="3.60.40.10:FF:000007">
    <property type="entry name" value="Phosphatase 2C and cyclic nucleotide-binding/kinase domain-containing protein"/>
    <property type="match status" value="1"/>
</dbReference>
<dbReference type="PROSITE" id="PS50042">
    <property type="entry name" value="CNMP_BINDING_3"/>
    <property type="match status" value="2"/>
</dbReference>
<dbReference type="GO" id="GO:0005524">
    <property type="term" value="F:ATP binding"/>
    <property type="evidence" value="ECO:0007669"/>
    <property type="project" value="UniProtKB-KW"/>
</dbReference>
<evidence type="ECO:0000256" key="14">
    <source>
        <dbReference type="ARBA" id="ARBA00047761"/>
    </source>
</evidence>
<feature type="domain" description="Cyclic nucleotide-binding" evidence="18">
    <location>
        <begin position="636"/>
        <end position="746"/>
    </location>
</feature>
<dbReference type="PANTHER" id="PTHR24353">
    <property type="entry name" value="CYCLIC NUCLEOTIDE-DEPENDENT PROTEIN KINASE"/>
    <property type="match status" value="1"/>
</dbReference>
<comment type="cofactor">
    <cofactor evidence="1">
        <name>Mn(2+)</name>
        <dbReference type="ChEBI" id="CHEBI:29035"/>
    </cofactor>
</comment>
<dbReference type="PROSITE" id="PS50011">
    <property type="entry name" value="PROTEIN_KINASE_DOM"/>
    <property type="match status" value="1"/>
</dbReference>
<evidence type="ECO:0000256" key="2">
    <source>
        <dbReference type="ARBA" id="ARBA00001946"/>
    </source>
</evidence>
<evidence type="ECO:0000256" key="8">
    <source>
        <dbReference type="ARBA" id="ARBA00022777"/>
    </source>
</evidence>
<evidence type="ECO:0000256" key="11">
    <source>
        <dbReference type="ARBA" id="ARBA00022842"/>
    </source>
</evidence>
<dbReference type="InterPro" id="IPR000595">
    <property type="entry name" value="cNMP-bd_dom"/>
</dbReference>
<evidence type="ECO:0000259" key="17">
    <source>
        <dbReference type="PROSITE" id="PS50011"/>
    </source>
</evidence>
<dbReference type="InterPro" id="IPR001932">
    <property type="entry name" value="PPM-type_phosphatase-like_dom"/>
</dbReference>
<gene>
    <name evidence="20" type="ORF">CEUSTIGMA_g8684.t1</name>
</gene>
<feature type="domain" description="PPM-type phosphatase" evidence="19">
    <location>
        <begin position="46"/>
        <end position="337"/>
    </location>
</feature>
<dbReference type="Gene3D" id="1.10.510.10">
    <property type="entry name" value="Transferase(Phosphotransferase) domain 1"/>
    <property type="match status" value="1"/>
</dbReference>
<keyword evidence="10" id="KW-0067">ATP-binding</keyword>
<comment type="cofactor">
    <cofactor evidence="2">
        <name>Mg(2+)</name>
        <dbReference type="ChEBI" id="CHEBI:18420"/>
    </cofactor>
</comment>
<dbReference type="GO" id="GO:0005952">
    <property type="term" value="C:cAMP-dependent protein kinase complex"/>
    <property type="evidence" value="ECO:0007669"/>
    <property type="project" value="TreeGrafter"/>
</dbReference>
<dbReference type="Proteomes" id="UP000232323">
    <property type="component" value="Unassembled WGS sequence"/>
</dbReference>
<dbReference type="GO" id="GO:0004722">
    <property type="term" value="F:protein serine/threonine phosphatase activity"/>
    <property type="evidence" value="ECO:0007669"/>
    <property type="project" value="UniProtKB-EC"/>
</dbReference>
<name>A0A250XEC1_9CHLO</name>
<evidence type="ECO:0000256" key="5">
    <source>
        <dbReference type="ARBA" id="ARBA00022679"/>
    </source>
</evidence>
<dbReference type="InterPro" id="IPR014710">
    <property type="entry name" value="RmlC-like_jellyroll"/>
</dbReference>
<evidence type="ECO:0000256" key="10">
    <source>
        <dbReference type="ARBA" id="ARBA00022840"/>
    </source>
</evidence>
<dbReference type="SMART" id="SM00100">
    <property type="entry name" value="cNMP"/>
    <property type="match status" value="2"/>
</dbReference>
<dbReference type="PROSITE" id="PS00888">
    <property type="entry name" value="CNMP_BINDING_1"/>
    <property type="match status" value="2"/>
</dbReference>
<dbReference type="Gene3D" id="3.60.40.10">
    <property type="entry name" value="PPM-type phosphatase domain"/>
    <property type="match status" value="1"/>
</dbReference>
<keyword evidence="7" id="KW-0547">Nucleotide-binding</keyword>
<dbReference type="PROSITE" id="PS00889">
    <property type="entry name" value="CNMP_BINDING_2"/>
    <property type="match status" value="2"/>
</dbReference>
<dbReference type="GO" id="GO:0004691">
    <property type="term" value="F:cAMP-dependent protein kinase activity"/>
    <property type="evidence" value="ECO:0007669"/>
    <property type="project" value="TreeGrafter"/>
</dbReference>
<keyword evidence="12 16" id="KW-0904">Protein phosphatase</keyword>
<accession>A0A250XEC1</accession>
<dbReference type="SUPFAM" id="SSF56112">
    <property type="entry name" value="Protein kinase-like (PK-like)"/>
    <property type="match status" value="1"/>
</dbReference>
<keyword evidence="13" id="KW-0464">Manganese</keyword>
<protein>
    <recommendedName>
        <fullName evidence="3">protein-serine/threonine phosphatase</fullName>
        <ecNumber evidence="3">3.1.3.16</ecNumber>
    </recommendedName>
</protein>
<dbReference type="SMART" id="SM00332">
    <property type="entry name" value="PP2Cc"/>
    <property type="match status" value="1"/>
</dbReference>
<dbReference type="STRING" id="1157962.A0A250XEC1"/>
<evidence type="ECO:0000256" key="3">
    <source>
        <dbReference type="ARBA" id="ARBA00013081"/>
    </source>
</evidence>
<dbReference type="SUPFAM" id="SSF51206">
    <property type="entry name" value="cAMP-binding domain-like"/>
    <property type="match status" value="2"/>
</dbReference>
<comment type="caution">
    <text evidence="20">The sequence shown here is derived from an EMBL/GenBank/DDBJ whole genome shotgun (WGS) entry which is preliminary data.</text>
</comment>
<dbReference type="InterPro" id="IPR011009">
    <property type="entry name" value="Kinase-like_dom_sf"/>
</dbReference>
<evidence type="ECO:0000256" key="6">
    <source>
        <dbReference type="ARBA" id="ARBA00022723"/>
    </source>
</evidence>
<dbReference type="Pfam" id="PF00481">
    <property type="entry name" value="PP2C"/>
    <property type="match status" value="1"/>
</dbReference>
<feature type="domain" description="Cyclic nucleotide-binding" evidence="18">
    <location>
        <begin position="487"/>
        <end position="605"/>
    </location>
</feature>
<evidence type="ECO:0000256" key="15">
    <source>
        <dbReference type="ARBA" id="ARBA00048336"/>
    </source>
</evidence>
<dbReference type="PRINTS" id="PR00103">
    <property type="entry name" value="CAMPKINASE"/>
</dbReference>
<dbReference type="Gene3D" id="3.30.200.20">
    <property type="entry name" value="Phosphorylase Kinase, domain 1"/>
    <property type="match status" value="1"/>
</dbReference>
<keyword evidence="5" id="KW-0808">Transferase</keyword>
<dbReference type="CDD" id="cd00038">
    <property type="entry name" value="CAP_ED"/>
    <property type="match status" value="2"/>
</dbReference>
<evidence type="ECO:0000256" key="13">
    <source>
        <dbReference type="ARBA" id="ARBA00023211"/>
    </source>
</evidence>
<dbReference type="InterPro" id="IPR000222">
    <property type="entry name" value="PP2C_BS"/>
</dbReference>
<evidence type="ECO:0000259" key="18">
    <source>
        <dbReference type="PROSITE" id="PS50042"/>
    </source>
</evidence>
<evidence type="ECO:0000256" key="4">
    <source>
        <dbReference type="ARBA" id="ARBA00022527"/>
    </source>
</evidence>
<evidence type="ECO:0000256" key="12">
    <source>
        <dbReference type="ARBA" id="ARBA00022912"/>
    </source>
</evidence>
<dbReference type="Pfam" id="PF00027">
    <property type="entry name" value="cNMP_binding"/>
    <property type="match status" value="2"/>
</dbReference>
<sequence length="1093" mass="121004">MRIIKTAKPAFLPTTGPLNAKDYKSRLTSSEGAQTIYFPSCNYTIRFAFVTQRGYYPDAPEKANQDSLCTHPHFGGDSEQALFGVFDGHGEYGTQCAQFAKEKIPENLLNNAQFVVSPELAYHRSMVMTNAQLHRLQEIDDSMSGTTAITVLLRGRMLYIANVGDSRCVLAERQGDRLVACDMSFDQTPFRRDECERVKRCGARVLTLDQLEGLKDPNIEFWGNEEDNDGDPPRLWAPNATYPGTAFTRSIGDSVAERIGVFAEPEVLSKQLNSTHPFMIIASDGVWEFLSSQSVVDMVSKFDDPQEACFSVVAESYRLWLQHETRTDDITMIVVQFQGMKDAAPQMALPALLGPMMDFSNRPANGFPMRYLVPPIEATQIQLELTDSAGKGYSRMLSTMSAGGGVMPHSPKLSAKSLNPSLLAGSLGMLPHGSNGMLQRFNSGGAASPTVAIALTSSPDLSTVASSSGRTEEEISFLETAVANNFLFSCLPPEHRRAIFHMFERRVMRMGEIVIRQGELGDTFYVVESGTYDVYVQHPSSMASGGSHVPMFEPELVHTYITQPGQVASFGELALLYSKERAAMVVARAEGAVWSLQRQVFRHAVQRLELSGGMGMAQLTEKELRNVVRVLRSVEVLKSLSMSQLYSLASVMTSCIYKEGEHIIRQGEEGRDFFLILTGDVACTVRKNVDDSSEVPKEVLMLTAHQYFGERALLTTAKRAANVVALQEVRVLSIGRQAFEKTFGGSLQDIQNTETKWKENLALQREVLSRKSTTVGRLLQGNFSLEDLDARGLLYSTDCSALMLMEHKESEEIFTVRVTSVADVVQLGKQALVLRAREITRGLEPCFFVPGAMKGFKDERVLAEVLMTVGLCTLDMLMSPQPFDELSAVFVAASVVLGLEHLHWSQVIYRGLSVNSIIITEGGQVQLVDFRFARKNEGRAYTLCGNPEYLAPEILQGCSHNESVDMWALGVLIFCLLSGETPFAAPGDDELRIYRKIITSPVCMPAHFSPAACDLLSRLLRKDPADRLGTGPFGMSALKSHPWFQAISWEALTEHRYAPPPGIRERIYNFEGVAYAHFDPQPCEADTAWMNAF</sequence>
<dbReference type="Pfam" id="PF00069">
    <property type="entry name" value="Pkinase"/>
    <property type="match status" value="1"/>
</dbReference>
<keyword evidence="8" id="KW-0418">Kinase</keyword>
<dbReference type="PANTHER" id="PTHR24353:SF127">
    <property type="entry name" value="PROTEIN PHOSPHATASE 2C AND CYCLIC NUCLEOTIDE-BINDING_KINASE DOMAIN-CONTAINING PROTEIN"/>
    <property type="match status" value="1"/>
</dbReference>
<keyword evidence="6" id="KW-0479">Metal-binding</keyword>
<evidence type="ECO:0000256" key="1">
    <source>
        <dbReference type="ARBA" id="ARBA00001936"/>
    </source>
</evidence>
<comment type="similarity">
    <text evidence="16">Belongs to the PP2C family.</text>
</comment>
<proteinExistence type="inferred from homology"/>
<dbReference type="SMART" id="SM00220">
    <property type="entry name" value="S_TKc"/>
    <property type="match status" value="1"/>
</dbReference>
<reference evidence="20 21" key="1">
    <citation type="submission" date="2017-08" db="EMBL/GenBank/DDBJ databases">
        <title>Acidophilic green algal genome provides insights into adaptation to an acidic environment.</title>
        <authorList>
            <person name="Hirooka S."/>
            <person name="Hirose Y."/>
            <person name="Kanesaki Y."/>
            <person name="Higuchi S."/>
            <person name="Fujiwara T."/>
            <person name="Onuma R."/>
            <person name="Era A."/>
            <person name="Ohbayashi R."/>
            <person name="Uzuka A."/>
            <person name="Nozaki H."/>
            <person name="Yoshikawa H."/>
            <person name="Miyagishima S.Y."/>
        </authorList>
    </citation>
    <scope>NUCLEOTIDE SEQUENCE [LARGE SCALE GENOMIC DNA]</scope>
    <source>
        <strain evidence="20 21">NIES-2499</strain>
    </source>
</reference>
<dbReference type="InterPro" id="IPR036457">
    <property type="entry name" value="PPM-type-like_dom_sf"/>
</dbReference>
<dbReference type="Gene3D" id="2.60.120.10">
    <property type="entry name" value="Jelly Rolls"/>
    <property type="match status" value="2"/>
</dbReference>
<dbReference type="PROSITE" id="PS51746">
    <property type="entry name" value="PPM_2"/>
    <property type="match status" value="1"/>
</dbReference>
<dbReference type="InterPro" id="IPR000719">
    <property type="entry name" value="Prot_kinase_dom"/>
</dbReference>
<evidence type="ECO:0000313" key="20">
    <source>
        <dbReference type="EMBL" id="GAX81252.1"/>
    </source>
</evidence>
<dbReference type="GO" id="GO:0046872">
    <property type="term" value="F:metal ion binding"/>
    <property type="evidence" value="ECO:0007669"/>
    <property type="project" value="UniProtKB-KW"/>
</dbReference>
<comment type="catalytic activity">
    <reaction evidence="15">
        <text>O-phospho-L-threonyl-[protein] + H2O = L-threonyl-[protein] + phosphate</text>
        <dbReference type="Rhea" id="RHEA:47004"/>
        <dbReference type="Rhea" id="RHEA-COMP:11060"/>
        <dbReference type="Rhea" id="RHEA-COMP:11605"/>
        <dbReference type="ChEBI" id="CHEBI:15377"/>
        <dbReference type="ChEBI" id="CHEBI:30013"/>
        <dbReference type="ChEBI" id="CHEBI:43474"/>
        <dbReference type="ChEBI" id="CHEBI:61977"/>
        <dbReference type="EC" id="3.1.3.16"/>
    </reaction>
</comment>
<evidence type="ECO:0000256" key="7">
    <source>
        <dbReference type="ARBA" id="ARBA00022741"/>
    </source>
</evidence>
<evidence type="ECO:0000313" key="21">
    <source>
        <dbReference type="Proteomes" id="UP000232323"/>
    </source>
</evidence>
<dbReference type="SUPFAM" id="SSF81606">
    <property type="entry name" value="PP2C-like"/>
    <property type="match status" value="1"/>
</dbReference>
<dbReference type="InterPro" id="IPR018490">
    <property type="entry name" value="cNMP-bd_dom_sf"/>
</dbReference>